<dbReference type="NCBIfam" id="TIGR00172">
    <property type="entry name" value="maf"/>
    <property type="match status" value="1"/>
</dbReference>
<feature type="site" description="Important for substrate specificity" evidence="4">
    <location>
        <position position="12"/>
    </location>
</feature>
<dbReference type="SUPFAM" id="SSF52972">
    <property type="entry name" value="ITPase-like"/>
    <property type="match status" value="1"/>
</dbReference>
<dbReference type="Gene3D" id="3.90.950.10">
    <property type="match status" value="1"/>
</dbReference>
<organism evidence="5 6">
    <name type="scientific">Candidatus Bandiella euplotis</name>
    <dbReference type="NCBI Taxonomy" id="1664265"/>
    <lineage>
        <taxon>Bacteria</taxon>
        <taxon>Pseudomonadati</taxon>
        <taxon>Pseudomonadota</taxon>
        <taxon>Alphaproteobacteria</taxon>
        <taxon>Rickettsiales</taxon>
        <taxon>Candidatus Midichloriaceae</taxon>
        <taxon>Candidatus Bandiella</taxon>
    </lineage>
</organism>
<accession>A0ABZ0UM94</accession>
<dbReference type="HAMAP" id="MF_00528">
    <property type="entry name" value="Maf"/>
    <property type="match status" value="1"/>
</dbReference>
<dbReference type="InterPro" id="IPR029001">
    <property type="entry name" value="ITPase-like_fam"/>
</dbReference>
<dbReference type="PIRSF" id="PIRSF006305">
    <property type="entry name" value="Maf"/>
    <property type="match status" value="1"/>
</dbReference>
<keyword evidence="4" id="KW-0963">Cytoplasm</keyword>
<feature type="site" description="Important for substrate specificity" evidence="4">
    <location>
        <position position="153"/>
    </location>
</feature>
<evidence type="ECO:0000313" key="6">
    <source>
        <dbReference type="Proteomes" id="UP001327219"/>
    </source>
</evidence>
<evidence type="ECO:0000313" key="5">
    <source>
        <dbReference type="EMBL" id="WPX97283.1"/>
    </source>
</evidence>
<keyword evidence="6" id="KW-1185">Reference proteome</keyword>
<comment type="cofactor">
    <cofactor evidence="1 4">
        <name>a divalent metal cation</name>
        <dbReference type="ChEBI" id="CHEBI:60240"/>
    </cofactor>
</comment>
<keyword evidence="2 4" id="KW-0378">Hydrolase</keyword>
<dbReference type="PANTHER" id="PTHR43213:SF5">
    <property type="entry name" value="BIFUNCTIONAL DTTP_UTP PYROPHOSPHATASE_METHYLTRANSFERASE PROTEIN-RELATED"/>
    <property type="match status" value="1"/>
</dbReference>
<sequence length="198" mass="22137">MNRLVLASSSPRRRILLESIGYRPDIIISPDIDESPNKKELPCKLAQRLASEKASIVAKNYPTDIVLAADTIVARGRMVIPKPQDEKQAHLFLKLLSGRRHTVYTGICVTKGEKIVCKVVQTKLKFKLLTENEIRYLLDSNEWKDKSGGYALQGVAGAYITWINGHPSNVIGLPVHETYKILSGLGLKQKTLMDQSRD</sequence>
<evidence type="ECO:0000256" key="4">
    <source>
        <dbReference type="HAMAP-Rule" id="MF_00528"/>
    </source>
</evidence>
<gene>
    <name evidence="5" type="ORF">Bandiella_01431</name>
</gene>
<comment type="subcellular location">
    <subcellularLocation>
        <location evidence="4">Cytoplasm</location>
    </subcellularLocation>
</comment>
<dbReference type="Proteomes" id="UP001327219">
    <property type="component" value="Chromosome"/>
</dbReference>
<dbReference type="EC" id="3.6.1.9" evidence="4"/>
<dbReference type="PANTHER" id="PTHR43213">
    <property type="entry name" value="BIFUNCTIONAL DTTP/UTP PYROPHOSPHATASE/METHYLTRANSFERASE PROTEIN-RELATED"/>
    <property type="match status" value="1"/>
</dbReference>
<dbReference type="CDD" id="cd00555">
    <property type="entry name" value="Maf"/>
    <property type="match status" value="1"/>
</dbReference>
<evidence type="ECO:0000256" key="2">
    <source>
        <dbReference type="ARBA" id="ARBA00022801"/>
    </source>
</evidence>
<feature type="site" description="Important for substrate specificity" evidence="4">
    <location>
        <position position="71"/>
    </location>
</feature>
<reference evidence="5 6" key="1">
    <citation type="submission" date="2022-11" db="EMBL/GenBank/DDBJ databases">
        <title>Host association and intracellularity evolved multiple times independently in the Rickettsiales.</title>
        <authorList>
            <person name="Castelli M."/>
            <person name="Nardi T."/>
            <person name="Gammuto L."/>
            <person name="Bellinzona G."/>
            <person name="Sabaneyeva E."/>
            <person name="Potekhin A."/>
            <person name="Serra V."/>
            <person name="Petroni G."/>
            <person name="Sassera D."/>
        </authorList>
    </citation>
    <scope>NUCLEOTIDE SEQUENCE [LARGE SCALE GENOMIC DNA]</scope>
    <source>
        <strain evidence="5 6">NDG2</strain>
    </source>
</reference>
<comment type="caution">
    <text evidence="4">Lacks conserved residue(s) required for the propagation of feature annotation.</text>
</comment>
<evidence type="ECO:0000256" key="3">
    <source>
        <dbReference type="ARBA" id="ARBA00023080"/>
    </source>
</evidence>
<dbReference type="InterPro" id="IPR003697">
    <property type="entry name" value="Maf-like"/>
</dbReference>
<protein>
    <recommendedName>
        <fullName evidence="4">dTTP/UTP pyrophosphatase</fullName>
        <shortName evidence="4">dTTPase/UTPase</shortName>
        <ecNumber evidence="4">3.6.1.9</ecNumber>
    </recommendedName>
    <alternativeName>
        <fullName evidence="4">Nucleoside triphosphate pyrophosphatase</fullName>
    </alternativeName>
    <alternativeName>
        <fullName evidence="4">Nucleotide pyrophosphatase</fullName>
        <shortName evidence="4">Nucleotide PPase</shortName>
    </alternativeName>
</protein>
<dbReference type="EMBL" id="CP110820">
    <property type="protein sequence ID" value="WPX97283.1"/>
    <property type="molecule type" value="Genomic_DNA"/>
</dbReference>
<feature type="active site" description="Proton acceptor" evidence="4">
    <location>
        <position position="70"/>
    </location>
</feature>
<comment type="similarity">
    <text evidence="4">Belongs to the Maf family. YhdE subfamily.</text>
</comment>
<comment type="function">
    <text evidence="4">Nucleoside triphosphate pyrophosphatase that hydrolyzes dTTP and UTP. May have a dual role in cell division arrest and in preventing the incorporation of modified nucleotides into cellular nucleic acids.</text>
</comment>
<comment type="catalytic activity">
    <reaction evidence="4">
        <text>UTP + H2O = UMP + diphosphate + H(+)</text>
        <dbReference type="Rhea" id="RHEA:29395"/>
        <dbReference type="ChEBI" id="CHEBI:15377"/>
        <dbReference type="ChEBI" id="CHEBI:15378"/>
        <dbReference type="ChEBI" id="CHEBI:33019"/>
        <dbReference type="ChEBI" id="CHEBI:46398"/>
        <dbReference type="ChEBI" id="CHEBI:57865"/>
        <dbReference type="EC" id="3.6.1.9"/>
    </reaction>
</comment>
<proteinExistence type="inferred from homology"/>
<dbReference type="Pfam" id="PF02545">
    <property type="entry name" value="Maf"/>
    <property type="match status" value="1"/>
</dbReference>
<evidence type="ECO:0000256" key="1">
    <source>
        <dbReference type="ARBA" id="ARBA00001968"/>
    </source>
</evidence>
<keyword evidence="3 4" id="KW-0546">Nucleotide metabolism</keyword>
<dbReference type="RefSeq" id="WP_323732842.1">
    <property type="nucleotide sequence ID" value="NZ_CP110820.1"/>
</dbReference>
<name>A0ABZ0UM94_9RICK</name>
<comment type="catalytic activity">
    <reaction evidence="4">
        <text>dTTP + H2O = dTMP + diphosphate + H(+)</text>
        <dbReference type="Rhea" id="RHEA:28534"/>
        <dbReference type="ChEBI" id="CHEBI:15377"/>
        <dbReference type="ChEBI" id="CHEBI:15378"/>
        <dbReference type="ChEBI" id="CHEBI:33019"/>
        <dbReference type="ChEBI" id="CHEBI:37568"/>
        <dbReference type="ChEBI" id="CHEBI:63528"/>
        <dbReference type="EC" id="3.6.1.9"/>
    </reaction>
</comment>